<dbReference type="EMBL" id="CM047741">
    <property type="protein sequence ID" value="KAJ0038316.1"/>
    <property type="molecule type" value="Genomic_DNA"/>
</dbReference>
<accession>A0ACC0YM06</accession>
<proteinExistence type="predicted"/>
<keyword evidence="2" id="KW-1185">Reference proteome</keyword>
<sequence length="177" mass="19438">MSLFLILTKPSALNSPKDEPSVLKAVQNVHAMIDKEVVTGTDPKNVFVCGFSQGGLSLSLSSKRALTLASVLLYPKTLGGGVVFSGWIPFNSSLIEKQYCFVSRSMRPQLLVVIAFRRASRKKKNSSEVFSNESTRASQKLNETTSVEPTSFVCCDFGLHRRMAGPFVVTTEEDKQL</sequence>
<organism evidence="1 2">
    <name type="scientific">Pistacia integerrima</name>
    <dbReference type="NCBI Taxonomy" id="434235"/>
    <lineage>
        <taxon>Eukaryota</taxon>
        <taxon>Viridiplantae</taxon>
        <taxon>Streptophyta</taxon>
        <taxon>Embryophyta</taxon>
        <taxon>Tracheophyta</taxon>
        <taxon>Spermatophyta</taxon>
        <taxon>Magnoliopsida</taxon>
        <taxon>eudicotyledons</taxon>
        <taxon>Gunneridae</taxon>
        <taxon>Pentapetalae</taxon>
        <taxon>rosids</taxon>
        <taxon>malvids</taxon>
        <taxon>Sapindales</taxon>
        <taxon>Anacardiaceae</taxon>
        <taxon>Pistacia</taxon>
    </lineage>
</organism>
<evidence type="ECO:0000313" key="2">
    <source>
        <dbReference type="Proteomes" id="UP001163603"/>
    </source>
</evidence>
<comment type="caution">
    <text evidence="1">The sequence shown here is derived from an EMBL/GenBank/DDBJ whole genome shotgun (WGS) entry which is preliminary data.</text>
</comment>
<name>A0ACC0YM06_9ROSI</name>
<evidence type="ECO:0000313" key="1">
    <source>
        <dbReference type="EMBL" id="KAJ0038316.1"/>
    </source>
</evidence>
<dbReference type="Proteomes" id="UP001163603">
    <property type="component" value="Chromosome 6"/>
</dbReference>
<reference evidence="2" key="1">
    <citation type="journal article" date="2023" name="G3 (Bethesda)">
        <title>Genome assembly and association tests identify interacting loci associated with vigor, precocity, and sex in interspecific pistachio rootstocks.</title>
        <authorList>
            <person name="Palmer W."/>
            <person name="Jacygrad E."/>
            <person name="Sagayaradj S."/>
            <person name="Cavanaugh K."/>
            <person name="Han R."/>
            <person name="Bertier L."/>
            <person name="Beede B."/>
            <person name="Kafkas S."/>
            <person name="Golino D."/>
            <person name="Preece J."/>
            <person name="Michelmore R."/>
        </authorList>
    </citation>
    <scope>NUCLEOTIDE SEQUENCE [LARGE SCALE GENOMIC DNA]</scope>
</reference>
<gene>
    <name evidence="1" type="ORF">Pint_22762</name>
</gene>
<protein>
    <submittedName>
        <fullName evidence="1">Uncharacterized protein</fullName>
    </submittedName>
</protein>